<dbReference type="CDD" id="cd15482">
    <property type="entry name" value="Sialidase_non-viral"/>
    <property type="match status" value="1"/>
</dbReference>
<feature type="non-terminal residue" evidence="4">
    <location>
        <position position="335"/>
    </location>
</feature>
<proteinExistence type="predicted"/>
<dbReference type="Pfam" id="PF10396">
    <property type="entry name" value="TrmE_N"/>
    <property type="match status" value="1"/>
</dbReference>
<dbReference type="InterPro" id="IPR027368">
    <property type="entry name" value="MnmE_dom2"/>
</dbReference>
<dbReference type="InterPro" id="IPR006073">
    <property type="entry name" value="GTP-bd"/>
</dbReference>
<dbReference type="InterPro" id="IPR027266">
    <property type="entry name" value="TrmE/GcvT-like"/>
</dbReference>
<dbReference type="EMBL" id="LAZR01069533">
    <property type="protein sequence ID" value="KKK47531.1"/>
    <property type="molecule type" value="Genomic_DNA"/>
</dbReference>
<dbReference type="SUPFAM" id="SSF103025">
    <property type="entry name" value="Folate-binding domain"/>
    <property type="match status" value="1"/>
</dbReference>
<evidence type="ECO:0000259" key="1">
    <source>
        <dbReference type="Pfam" id="PF01926"/>
    </source>
</evidence>
<dbReference type="CDD" id="cd14858">
    <property type="entry name" value="TrmE_N"/>
    <property type="match status" value="1"/>
</dbReference>
<feature type="non-terminal residue" evidence="4">
    <location>
        <position position="1"/>
    </location>
</feature>
<dbReference type="GO" id="GO:0002098">
    <property type="term" value="P:tRNA wobble uridine modification"/>
    <property type="evidence" value="ECO:0007669"/>
    <property type="project" value="TreeGrafter"/>
</dbReference>
<feature type="domain" description="GTP-binding protein TrmE N-terminal" evidence="2">
    <location>
        <begin position="43"/>
        <end position="107"/>
    </location>
</feature>
<dbReference type="SUPFAM" id="SSF50939">
    <property type="entry name" value="Sialidases"/>
    <property type="match status" value="1"/>
</dbReference>
<dbReference type="Pfam" id="PF01926">
    <property type="entry name" value="MMR_HSR1"/>
    <property type="match status" value="1"/>
</dbReference>
<feature type="domain" description="MnmE helical" evidence="3">
    <location>
        <begin position="110"/>
        <end position="291"/>
    </location>
</feature>
<feature type="domain" description="G" evidence="1">
    <location>
        <begin position="206"/>
        <end position="236"/>
    </location>
</feature>
<dbReference type="GO" id="GO:0005525">
    <property type="term" value="F:GTP binding"/>
    <property type="evidence" value="ECO:0007669"/>
    <property type="project" value="InterPro"/>
</dbReference>
<dbReference type="InterPro" id="IPR036278">
    <property type="entry name" value="Sialidase_sf"/>
</dbReference>
<evidence type="ECO:0000259" key="3">
    <source>
        <dbReference type="Pfam" id="PF12631"/>
    </source>
</evidence>
<dbReference type="PANTHER" id="PTHR42714:SF2">
    <property type="entry name" value="TRNA MODIFICATION GTPASE GTPBP3, MITOCHONDRIAL"/>
    <property type="match status" value="1"/>
</dbReference>
<dbReference type="InterPro" id="IPR027417">
    <property type="entry name" value="P-loop_NTPase"/>
</dbReference>
<dbReference type="Gene3D" id="1.20.120.430">
    <property type="entry name" value="tRNA modification GTPase MnmE domain 2"/>
    <property type="match status" value="1"/>
</dbReference>
<dbReference type="InterPro" id="IPR025867">
    <property type="entry name" value="MnmE_helical"/>
</dbReference>
<protein>
    <recommendedName>
        <fullName evidence="5">G domain-containing protein</fullName>
    </recommendedName>
</protein>
<evidence type="ECO:0008006" key="5">
    <source>
        <dbReference type="Google" id="ProtNLM"/>
    </source>
</evidence>
<name>A0A0F8YHM7_9ZZZZ</name>
<dbReference type="SUPFAM" id="SSF52540">
    <property type="entry name" value="P-loop containing nucleoside triphosphate hydrolases"/>
    <property type="match status" value="1"/>
</dbReference>
<dbReference type="GO" id="GO:0030488">
    <property type="term" value="P:tRNA methylation"/>
    <property type="evidence" value="ECO:0007669"/>
    <property type="project" value="TreeGrafter"/>
</dbReference>
<evidence type="ECO:0000313" key="4">
    <source>
        <dbReference type="EMBL" id="KKK47531.1"/>
    </source>
</evidence>
<dbReference type="Gene3D" id="3.30.1360.120">
    <property type="entry name" value="Probable tRNA modification gtpase trme, domain 1"/>
    <property type="match status" value="1"/>
</dbReference>
<gene>
    <name evidence="4" type="ORF">LCGC14_3154250</name>
</gene>
<reference evidence="4" key="1">
    <citation type="journal article" date="2015" name="Nature">
        <title>Complex archaea that bridge the gap between prokaryotes and eukaryotes.</title>
        <authorList>
            <person name="Spang A."/>
            <person name="Saw J.H."/>
            <person name="Jorgensen S.L."/>
            <person name="Zaremba-Niedzwiedzka K."/>
            <person name="Martijn J."/>
            <person name="Lind A.E."/>
            <person name="van Eijk R."/>
            <person name="Schleper C."/>
            <person name="Guy L."/>
            <person name="Ettema T.J."/>
        </authorList>
    </citation>
    <scope>NUCLEOTIDE SEQUENCE</scope>
</reference>
<dbReference type="PANTHER" id="PTHR42714">
    <property type="entry name" value="TRNA MODIFICATION GTPASE GTPBP3"/>
    <property type="match status" value="1"/>
</dbReference>
<evidence type="ECO:0000259" key="2">
    <source>
        <dbReference type="Pfam" id="PF10396"/>
    </source>
</evidence>
<dbReference type="GO" id="GO:0005829">
    <property type="term" value="C:cytosol"/>
    <property type="evidence" value="ECO:0007669"/>
    <property type="project" value="TreeGrafter"/>
</dbReference>
<dbReference type="AlphaFoldDB" id="A0A0F8YHM7"/>
<dbReference type="InterPro" id="IPR018948">
    <property type="entry name" value="GTP-bd_TrmE_N"/>
</dbReference>
<sequence>SIKASMDNSALLRQGWKTLWTNPFYWTRNAIKSFQDIGKTIGGKNVVDEVILTIFKSPNSFTAEDIVEIACHGGILITQRVFEEILNAGAKPSGPGEFTMRAFLNKKIDLTQAEAIQDLISAKNKFALKAASNQLQGCLSNEIKSFQKVLIDIAAILEVSLDFPEEGLDAIETKSLIDNMKNILNSMQKLSDTFEDGKVIKDGVSICIVGSVNVGKSSLMNAILKKDRAIVTDISGRYVFSIWKDGIDIQIARSFDFGQTWTTIVPALGAGTLPQIVTDSSGRYVFAIWVDGTDIQTARSSDFGQTWSASTNLGGGLVPQIVTDNSGRYVFAIWD</sequence>
<dbReference type="SUPFAM" id="SSF116878">
    <property type="entry name" value="TrmE connector domain"/>
    <property type="match status" value="1"/>
</dbReference>
<comment type="caution">
    <text evidence="4">The sequence shown here is derived from an EMBL/GenBank/DDBJ whole genome shotgun (WGS) entry which is preliminary data.</text>
</comment>
<accession>A0A0F8YHM7</accession>
<organism evidence="4">
    <name type="scientific">marine sediment metagenome</name>
    <dbReference type="NCBI Taxonomy" id="412755"/>
    <lineage>
        <taxon>unclassified sequences</taxon>
        <taxon>metagenomes</taxon>
        <taxon>ecological metagenomes</taxon>
    </lineage>
</organism>
<dbReference type="Pfam" id="PF12631">
    <property type="entry name" value="MnmE_helical"/>
    <property type="match status" value="1"/>
</dbReference>